<name>A0A136PIU5_9ACTN</name>
<keyword evidence="3" id="KW-1185">Reference proteome</keyword>
<evidence type="ECO:0000313" key="3">
    <source>
        <dbReference type="Proteomes" id="UP000070620"/>
    </source>
</evidence>
<dbReference type="SUPFAM" id="SSF56574">
    <property type="entry name" value="Serpins"/>
    <property type="match status" value="1"/>
</dbReference>
<feature type="domain" description="Serpin" evidence="1">
    <location>
        <begin position="11"/>
        <end position="372"/>
    </location>
</feature>
<dbReference type="Gene3D" id="3.30.497.10">
    <property type="entry name" value="Antithrombin, subunit I, domain 2"/>
    <property type="match status" value="2"/>
</dbReference>
<gene>
    <name evidence="2" type="ORF">AWW66_30455</name>
</gene>
<dbReference type="InterPro" id="IPR042178">
    <property type="entry name" value="Serpin_sf_1"/>
</dbReference>
<reference evidence="2 3" key="1">
    <citation type="submission" date="2016-01" db="EMBL/GenBank/DDBJ databases">
        <title>Whole genome sequence and analysis of Micromonospora rosaria DSM 803, which can produce antibacterial substance rosamicin.</title>
        <authorList>
            <person name="Yang H."/>
            <person name="He X."/>
            <person name="Zhu D."/>
        </authorList>
    </citation>
    <scope>NUCLEOTIDE SEQUENCE [LARGE SCALE GENOMIC DNA]</scope>
    <source>
        <strain evidence="2 3">DSM 803</strain>
    </source>
</reference>
<dbReference type="PANTHER" id="PTHR11461:SF211">
    <property type="entry name" value="GH10112P-RELATED"/>
    <property type="match status" value="1"/>
</dbReference>
<comment type="caution">
    <text evidence="2">The sequence shown here is derived from an EMBL/GenBank/DDBJ whole genome shotgun (WGS) entry which is preliminary data.</text>
</comment>
<accession>A0A136PIU5</accession>
<dbReference type="GO" id="GO:0004867">
    <property type="term" value="F:serine-type endopeptidase inhibitor activity"/>
    <property type="evidence" value="ECO:0007669"/>
    <property type="project" value="InterPro"/>
</dbReference>
<dbReference type="InterPro" id="IPR023796">
    <property type="entry name" value="Serpin_dom"/>
</dbReference>
<dbReference type="Proteomes" id="UP000070620">
    <property type="component" value="Unassembled WGS sequence"/>
</dbReference>
<evidence type="ECO:0000259" key="1">
    <source>
        <dbReference type="SMART" id="SM00093"/>
    </source>
</evidence>
<dbReference type="PANTHER" id="PTHR11461">
    <property type="entry name" value="SERINE PROTEASE INHIBITOR, SERPIN"/>
    <property type="match status" value="1"/>
</dbReference>
<protein>
    <recommendedName>
        <fullName evidence="1">Serpin domain-containing protein</fullName>
    </recommendedName>
</protein>
<sequence length="377" mass="38890">MGQPHGSDAANTLTARWAATLDGRSTVLSGAGVHPLLALLAPHAAGATREELLSVVGDPGAGVDLTGSPGATLAVSAWTAAGLPLTERWLAAVPEPVRQRLTGDPAADQRALDGWAAARTDGVIPRVPVRVTRADLLVLVSALLVRTTWAQPFTERRFTPAADPWRGHDLPGLYQSTGDVGRLRVVSTSAGPVTLLTVPGTDDVDVLLVLGTPQRPAREVLPAAIGARAGGTALPVTAGPGVSTRTVLSPSPAPELHVWTVPFDVDAEHDLLAHADLFGLRAATDPRTGHFPGISPLPLAVSQARQSATATFTATGFTAAAVTALSMRFGSAPPRATAPKEIVHLEITPPFGFLAVHRPTGLVLFAGWVTEPAPPAS</sequence>
<dbReference type="GO" id="GO:0005615">
    <property type="term" value="C:extracellular space"/>
    <property type="evidence" value="ECO:0007669"/>
    <property type="project" value="InterPro"/>
</dbReference>
<organism evidence="2 3">
    <name type="scientific">Micromonospora rosaria</name>
    <dbReference type="NCBI Taxonomy" id="47874"/>
    <lineage>
        <taxon>Bacteria</taxon>
        <taxon>Bacillati</taxon>
        <taxon>Actinomycetota</taxon>
        <taxon>Actinomycetes</taxon>
        <taxon>Micromonosporales</taxon>
        <taxon>Micromonosporaceae</taxon>
        <taxon>Micromonospora</taxon>
    </lineage>
</organism>
<dbReference type="OrthoDB" id="4847668at2"/>
<proteinExistence type="predicted"/>
<dbReference type="EMBL" id="LRQV01000210">
    <property type="protein sequence ID" value="KXK58319.1"/>
    <property type="molecule type" value="Genomic_DNA"/>
</dbReference>
<dbReference type="SMART" id="SM00093">
    <property type="entry name" value="SERPIN"/>
    <property type="match status" value="1"/>
</dbReference>
<dbReference type="AlphaFoldDB" id="A0A136PIU5"/>
<evidence type="ECO:0000313" key="2">
    <source>
        <dbReference type="EMBL" id="KXK58319.1"/>
    </source>
</evidence>
<dbReference type="InterPro" id="IPR036186">
    <property type="entry name" value="Serpin_sf"/>
</dbReference>
<dbReference type="InterPro" id="IPR000215">
    <property type="entry name" value="Serpin_fam"/>
</dbReference>